<dbReference type="SUPFAM" id="SSF53955">
    <property type="entry name" value="Lysozyme-like"/>
    <property type="match status" value="1"/>
</dbReference>
<dbReference type="GO" id="GO:0016798">
    <property type="term" value="F:hydrolase activity, acting on glycosyl bonds"/>
    <property type="evidence" value="ECO:0007669"/>
    <property type="project" value="UniProtKB-KW"/>
</dbReference>
<evidence type="ECO:0000256" key="3">
    <source>
        <dbReference type="ARBA" id="ARBA00006880"/>
    </source>
</evidence>
<organism evidence="14 15">
    <name type="scientific">Pseudomarimonas arenosa</name>
    <dbReference type="NCBI Taxonomy" id="2774145"/>
    <lineage>
        <taxon>Bacteria</taxon>
        <taxon>Pseudomonadati</taxon>
        <taxon>Pseudomonadota</taxon>
        <taxon>Gammaproteobacteria</taxon>
        <taxon>Lysobacterales</taxon>
        <taxon>Lysobacteraceae</taxon>
        <taxon>Pseudomarimonas</taxon>
    </lineage>
</organism>
<dbReference type="InterPro" id="IPR023346">
    <property type="entry name" value="Lysozyme-like_dom_sf"/>
</dbReference>
<dbReference type="InterPro" id="IPR002901">
    <property type="entry name" value="MGlyc_endo_b_GlcNAc-like_dom"/>
</dbReference>
<dbReference type="Pfam" id="PF10135">
    <property type="entry name" value="Rod-binding"/>
    <property type="match status" value="1"/>
</dbReference>
<dbReference type="SMART" id="SM00047">
    <property type="entry name" value="LYZ2"/>
    <property type="match status" value="1"/>
</dbReference>
<dbReference type="InterPro" id="IPR019301">
    <property type="entry name" value="Flagellar_prot_FlgJ_N"/>
</dbReference>
<dbReference type="NCBIfam" id="TIGR02541">
    <property type="entry name" value="flagell_FlgJ"/>
    <property type="match status" value="1"/>
</dbReference>
<feature type="domain" description="Mannosyl-glycoprotein endo-beta-N-acetylglucosamidase-like" evidence="13">
    <location>
        <begin position="166"/>
        <end position="327"/>
    </location>
</feature>
<dbReference type="InterPro" id="IPR051056">
    <property type="entry name" value="Glycosyl_Hydrolase_73"/>
</dbReference>
<dbReference type="AlphaFoldDB" id="A0AAW3ZII7"/>
<evidence type="ECO:0000256" key="12">
    <source>
        <dbReference type="SAM" id="MobiDB-lite"/>
    </source>
</evidence>
<evidence type="ECO:0000256" key="2">
    <source>
        <dbReference type="ARBA" id="ARBA00004418"/>
    </source>
</evidence>
<protein>
    <recommendedName>
        <fullName evidence="5">Peptidoglycan hydrolase FlgJ</fullName>
    </recommendedName>
    <alternativeName>
        <fullName evidence="11">Muramidase FlgJ</fullName>
    </alternativeName>
</protein>
<dbReference type="GO" id="GO:0071973">
    <property type="term" value="P:bacterial-type flagellum-dependent cell motility"/>
    <property type="evidence" value="ECO:0007669"/>
    <property type="project" value="TreeGrafter"/>
</dbReference>
<dbReference type="Gene3D" id="1.10.530.10">
    <property type="match status" value="1"/>
</dbReference>
<evidence type="ECO:0000256" key="7">
    <source>
        <dbReference type="ARBA" id="ARBA00022795"/>
    </source>
</evidence>
<comment type="similarity">
    <text evidence="4">In the C-terminal section; belongs to the glycosyl hydrolase 73 family.</text>
</comment>
<evidence type="ECO:0000256" key="8">
    <source>
        <dbReference type="ARBA" id="ARBA00022801"/>
    </source>
</evidence>
<evidence type="ECO:0000256" key="6">
    <source>
        <dbReference type="ARBA" id="ARBA00022764"/>
    </source>
</evidence>
<evidence type="ECO:0000256" key="5">
    <source>
        <dbReference type="ARBA" id="ARBA00013433"/>
    </source>
</evidence>
<reference evidence="14 15" key="1">
    <citation type="submission" date="2020-09" db="EMBL/GenBank/DDBJ databases">
        <title>Pseudoxanthomonas sp. CAU 1598 isolated from sand of Yaerae Beach.</title>
        <authorList>
            <person name="Kim W."/>
        </authorList>
    </citation>
    <scope>NUCLEOTIDE SEQUENCE [LARGE SCALE GENOMIC DNA]</scope>
    <source>
        <strain evidence="14 15">CAU 1598</strain>
    </source>
</reference>
<keyword evidence="8 14" id="KW-0378">Hydrolase</keyword>
<evidence type="ECO:0000313" key="15">
    <source>
        <dbReference type="Proteomes" id="UP000613768"/>
    </source>
</evidence>
<feature type="compositionally biased region" description="Pro residues" evidence="12">
    <location>
        <begin position="137"/>
        <end position="147"/>
    </location>
</feature>
<evidence type="ECO:0000256" key="9">
    <source>
        <dbReference type="ARBA" id="ARBA00023295"/>
    </source>
</evidence>
<comment type="subcellular location">
    <subcellularLocation>
        <location evidence="2">Periplasm</location>
    </subcellularLocation>
</comment>
<dbReference type="EMBL" id="JACYTR010000004">
    <property type="protein sequence ID" value="MBD8524755.1"/>
    <property type="molecule type" value="Genomic_DNA"/>
</dbReference>
<dbReference type="GO" id="GO:0044780">
    <property type="term" value="P:bacterial-type flagellum assembly"/>
    <property type="evidence" value="ECO:0007669"/>
    <property type="project" value="InterPro"/>
</dbReference>
<dbReference type="RefSeq" id="WP_192028102.1">
    <property type="nucleotide sequence ID" value="NZ_JACYTR010000004.1"/>
</dbReference>
<comment type="similarity">
    <text evidence="3">In the N-terminal section; belongs to the FlgJ family.</text>
</comment>
<evidence type="ECO:0000313" key="14">
    <source>
        <dbReference type="EMBL" id="MBD8524755.1"/>
    </source>
</evidence>
<keyword evidence="7" id="KW-1005">Bacterial flagellum biogenesis</keyword>
<dbReference type="GO" id="GO:0071555">
    <property type="term" value="P:cell wall organization"/>
    <property type="evidence" value="ECO:0007669"/>
    <property type="project" value="UniProtKB-KW"/>
</dbReference>
<keyword evidence="9" id="KW-0326">Glycosidase</keyword>
<evidence type="ECO:0000256" key="10">
    <source>
        <dbReference type="ARBA" id="ARBA00023316"/>
    </source>
</evidence>
<feature type="region of interest" description="Disordered" evidence="12">
    <location>
        <begin position="1"/>
        <end position="25"/>
    </location>
</feature>
<proteinExistence type="inferred from homology"/>
<comment type="function">
    <text evidence="1">Flagellum-specific muramidase which hydrolyzes the peptidoglycan layer to assemble the rod structure in the periplasmic space.</text>
</comment>
<dbReference type="Pfam" id="PF01832">
    <property type="entry name" value="Glucosaminidase"/>
    <property type="match status" value="1"/>
</dbReference>
<gene>
    <name evidence="14" type="primary">flgJ</name>
    <name evidence="14" type="ORF">IFO71_03280</name>
</gene>
<dbReference type="Gene3D" id="2.10.70.40">
    <property type="entry name" value="peptidoglycan hydrolase"/>
    <property type="match status" value="1"/>
</dbReference>
<dbReference type="PANTHER" id="PTHR33308">
    <property type="entry name" value="PEPTIDOGLYCAN HYDROLASE FLGJ"/>
    <property type="match status" value="1"/>
</dbReference>
<dbReference type="GO" id="GO:0004040">
    <property type="term" value="F:amidase activity"/>
    <property type="evidence" value="ECO:0007669"/>
    <property type="project" value="InterPro"/>
</dbReference>
<keyword evidence="14" id="KW-0282">Flagellum</keyword>
<keyword evidence="14" id="KW-0966">Cell projection</keyword>
<keyword evidence="14" id="KW-0969">Cilium</keyword>
<dbReference type="InterPro" id="IPR013377">
    <property type="entry name" value="FlgJ"/>
</dbReference>
<sequence>MQAIKNATGLPLDRVEQGGQQRSPEQAARMLESQFAKMMIGMMRKTALGDSMFPGAAAQFADIYDREIANVLTQGKGLGMQAMIRRQLEGQAGVDAGGDARFFPLDSARGAAAYRAIRPFNPPIPISALETSAPHPKAAPAPEPGKPSPLSQHTPNIDQSEATAYAASVPDTPEAFVAELWPHAQRAAAELGVSPKALLAQAALETGWGKHMPKRTDGSSGNNLFGIKGHGWQGEVLAANTHEFVNGQRVEQRDQFRAYRSAAESFNDYVAMLKNSPRYANALGQDNPHAFASALQQAGYATDPRYAAKINAIAHGPTLQRALDALHTGSTRSA</sequence>
<dbReference type="Proteomes" id="UP000613768">
    <property type="component" value="Unassembled WGS sequence"/>
</dbReference>
<comment type="caution">
    <text evidence="14">The sequence shown here is derived from an EMBL/GenBank/DDBJ whole genome shotgun (WGS) entry which is preliminary data.</text>
</comment>
<dbReference type="GO" id="GO:0042597">
    <property type="term" value="C:periplasmic space"/>
    <property type="evidence" value="ECO:0007669"/>
    <property type="project" value="UniProtKB-SubCell"/>
</dbReference>
<accession>A0AAW3ZII7</accession>
<feature type="region of interest" description="Disordered" evidence="12">
    <location>
        <begin position="126"/>
        <end position="156"/>
    </location>
</feature>
<evidence type="ECO:0000256" key="1">
    <source>
        <dbReference type="ARBA" id="ARBA00002954"/>
    </source>
</evidence>
<keyword evidence="6" id="KW-0574">Periplasm</keyword>
<keyword evidence="15" id="KW-1185">Reference proteome</keyword>
<name>A0AAW3ZII7_9GAMM</name>
<evidence type="ECO:0000259" key="13">
    <source>
        <dbReference type="SMART" id="SM00047"/>
    </source>
</evidence>
<evidence type="ECO:0000256" key="4">
    <source>
        <dbReference type="ARBA" id="ARBA00007974"/>
    </source>
</evidence>
<evidence type="ECO:0000256" key="11">
    <source>
        <dbReference type="ARBA" id="ARBA00030835"/>
    </source>
</evidence>
<keyword evidence="10" id="KW-0961">Cell wall biogenesis/degradation</keyword>
<dbReference type="PANTHER" id="PTHR33308:SF9">
    <property type="entry name" value="PEPTIDOGLYCAN HYDROLASE FLGJ"/>
    <property type="match status" value="1"/>
</dbReference>